<feature type="region of interest" description="Disordered" evidence="1">
    <location>
        <begin position="85"/>
        <end position="120"/>
    </location>
</feature>
<dbReference type="Pfam" id="PF07325">
    <property type="entry name" value="Curto_V2"/>
    <property type="match status" value="1"/>
</dbReference>
<evidence type="ECO:0000313" key="2">
    <source>
        <dbReference type="EMBL" id="QTT61771.1"/>
    </source>
</evidence>
<reference evidence="2" key="1">
    <citation type="submission" date="2020-08" db="EMBL/GenBank/DDBJ databases">
        <title>Broad diversity of geminivirus infecting cacti in the USA.</title>
        <authorList>
            <person name="Fontenele R.S."/>
            <person name="Schimidlin K."/>
            <person name="Cobb I."/>
            <person name="Salywon A."/>
            <person name="Majure L.C."/>
            <person name="Kraberger S."/>
            <person name="Varsani A."/>
        </authorList>
    </citation>
    <scope>NUCLEOTIDE SEQUENCE</scope>
    <source>
        <strain evidence="2">S18_14</strain>
    </source>
</reference>
<sequence>MGPFRVDQFPKNYPSFLAVSTNCFLRYNKWCILGVQQEIELLTLEEGEAFLQFQREVKKLLRRKCRFGEKCALYEEIYKKYVSDGSEKKREVSDFLGEEEEDDDWQEIPIKDGCSKEQAD</sequence>
<name>A0A8A9WR76_9GEMI</name>
<protein>
    <submittedName>
        <fullName evidence="2">V2</fullName>
    </submittedName>
</protein>
<proteinExistence type="predicted"/>
<dbReference type="EMBL" id="MT840890">
    <property type="protein sequence ID" value="QTT61771.1"/>
    <property type="molecule type" value="Genomic_DNA"/>
</dbReference>
<feature type="compositionally biased region" description="Acidic residues" evidence="1">
    <location>
        <begin position="96"/>
        <end position="106"/>
    </location>
</feature>
<evidence type="ECO:0000256" key="1">
    <source>
        <dbReference type="SAM" id="MobiDB-lite"/>
    </source>
</evidence>
<accession>A0A8A9WR76</accession>
<organism evidence="2">
    <name type="scientific">Opuntia virus 2-DBG_56</name>
    <dbReference type="NCBI Taxonomy" id="3033938"/>
    <lineage>
        <taxon>Viruses</taxon>
        <taxon>Monodnaviria</taxon>
        <taxon>Shotokuvirae</taxon>
        <taxon>Cressdnaviricota</taxon>
        <taxon>Repensiviricetes</taxon>
        <taxon>Geplafuvirales</taxon>
        <taxon>Geminiviridae</taxon>
    </lineage>
</organism>
<dbReference type="InterPro" id="IPR009931">
    <property type="entry name" value="Curto_V2"/>
</dbReference>
<feature type="compositionally biased region" description="Basic and acidic residues" evidence="1">
    <location>
        <begin position="109"/>
        <end position="120"/>
    </location>
</feature>